<dbReference type="EMBL" id="KN831956">
    <property type="protein sequence ID" value="KIO08775.1"/>
    <property type="molecule type" value="Genomic_DNA"/>
</dbReference>
<evidence type="ECO:0000313" key="1">
    <source>
        <dbReference type="EMBL" id="KIO08775.1"/>
    </source>
</evidence>
<dbReference type="OrthoDB" id="2701978at2759"/>
<gene>
    <name evidence="1" type="ORF">M404DRAFT_22638</name>
</gene>
<dbReference type="AlphaFoldDB" id="A0A0C3P675"/>
<name>A0A0C3P675_PISTI</name>
<dbReference type="HOGENOM" id="CLU_043974_2_1_1"/>
<dbReference type="Proteomes" id="UP000054217">
    <property type="component" value="Unassembled WGS sequence"/>
</dbReference>
<evidence type="ECO:0000313" key="2">
    <source>
        <dbReference type="Proteomes" id="UP000054217"/>
    </source>
</evidence>
<dbReference type="InParanoid" id="A0A0C3P675"/>
<proteinExistence type="predicted"/>
<reference evidence="1 2" key="1">
    <citation type="submission" date="2014-04" db="EMBL/GenBank/DDBJ databases">
        <authorList>
            <consortium name="DOE Joint Genome Institute"/>
            <person name="Kuo A."/>
            <person name="Kohler A."/>
            <person name="Costa M.D."/>
            <person name="Nagy L.G."/>
            <person name="Floudas D."/>
            <person name="Copeland A."/>
            <person name="Barry K.W."/>
            <person name="Cichocki N."/>
            <person name="Veneault-Fourrey C."/>
            <person name="LaButti K."/>
            <person name="Lindquist E.A."/>
            <person name="Lipzen A."/>
            <person name="Lundell T."/>
            <person name="Morin E."/>
            <person name="Murat C."/>
            <person name="Sun H."/>
            <person name="Tunlid A."/>
            <person name="Henrissat B."/>
            <person name="Grigoriev I.V."/>
            <person name="Hibbett D.S."/>
            <person name="Martin F."/>
            <person name="Nordberg H.P."/>
            <person name="Cantor M.N."/>
            <person name="Hua S.X."/>
        </authorList>
    </citation>
    <scope>NUCLEOTIDE SEQUENCE [LARGE SCALE GENOMIC DNA]</scope>
    <source>
        <strain evidence="1 2">Marx 270</strain>
    </source>
</reference>
<organism evidence="1 2">
    <name type="scientific">Pisolithus tinctorius Marx 270</name>
    <dbReference type="NCBI Taxonomy" id="870435"/>
    <lineage>
        <taxon>Eukaryota</taxon>
        <taxon>Fungi</taxon>
        <taxon>Dikarya</taxon>
        <taxon>Basidiomycota</taxon>
        <taxon>Agaricomycotina</taxon>
        <taxon>Agaricomycetes</taxon>
        <taxon>Agaricomycetidae</taxon>
        <taxon>Boletales</taxon>
        <taxon>Sclerodermatineae</taxon>
        <taxon>Pisolithaceae</taxon>
        <taxon>Pisolithus</taxon>
    </lineage>
</organism>
<accession>A0A0C3P675</accession>
<protein>
    <submittedName>
        <fullName evidence="1">Uncharacterized protein</fullName>
    </submittedName>
</protein>
<reference evidence="2" key="2">
    <citation type="submission" date="2015-01" db="EMBL/GenBank/DDBJ databases">
        <title>Evolutionary Origins and Diversification of the Mycorrhizal Mutualists.</title>
        <authorList>
            <consortium name="DOE Joint Genome Institute"/>
            <consortium name="Mycorrhizal Genomics Consortium"/>
            <person name="Kohler A."/>
            <person name="Kuo A."/>
            <person name="Nagy L.G."/>
            <person name="Floudas D."/>
            <person name="Copeland A."/>
            <person name="Barry K.W."/>
            <person name="Cichocki N."/>
            <person name="Veneault-Fourrey C."/>
            <person name="LaButti K."/>
            <person name="Lindquist E.A."/>
            <person name="Lipzen A."/>
            <person name="Lundell T."/>
            <person name="Morin E."/>
            <person name="Murat C."/>
            <person name="Riley R."/>
            <person name="Ohm R."/>
            <person name="Sun H."/>
            <person name="Tunlid A."/>
            <person name="Henrissat B."/>
            <person name="Grigoriev I.V."/>
            <person name="Hibbett D.S."/>
            <person name="Martin F."/>
        </authorList>
    </citation>
    <scope>NUCLEOTIDE SEQUENCE [LARGE SCALE GENOMIC DNA]</scope>
    <source>
        <strain evidence="2">Marx 270</strain>
    </source>
</reference>
<keyword evidence="2" id="KW-1185">Reference proteome</keyword>
<sequence length="111" mass="12031">MSASHAPCLSQLVRAATPDPVEVEKAALKARFVTASTALIAEAKCLPDDKVELWEEKGEVYPIVECRWELDVNVKIDAVDGPVIAEADEAYERWSAEEVAAAACRGSDEDV</sequence>